<dbReference type="Gene3D" id="3.40.50.2300">
    <property type="match status" value="1"/>
</dbReference>
<reference evidence="3 4" key="2">
    <citation type="submission" date="2019-05" db="EMBL/GenBank/DDBJ databases">
        <title>Glycomyces buryatensis sp. nov.</title>
        <authorList>
            <person name="Nikitina E."/>
        </authorList>
    </citation>
    <scope>NUCLEOTIDE SEQUENCE [LARGE SCALE GENOMIC DNA]</scope>
    <source>
        <strain evidence="3 4">18</strain>
    </source>
</reference>
<dbReference type="InterPro" id="IPR001789">
    <property type="entry name" value="Sig_transdc_resp-reg_receiver"/>
</dbReference>
<dbReference type="SUPFAM" id="SSF52172">
    <property type="entry name" value="CheY-like"/>
    <property type="match status" value="1"/>
</dbReference>
<evidence type="ECO:0000259" key="2">
    <source>
        <dbReference type="PROSITE" id="PS50110"/>
    </source>
</evidence>
<keyword evidence="1" id="KW-0597">Phosphoprotein</keyword>
<protein>
    <recommendedName>
        <fullName evidence="2">Response regulatory domain-containing protein</fullName>
    </recommendedName>
</protein>
<feature type="modified residue" description="4-aspartylphosphate" evidence="1">
    <location>
        <position position="66"/>
    </location>
</feature>
<reference evidence="4" key="1">
    <citation type="submission" date="2019-04" db="EMBL/GenBank/DDBJ databases">
        <title>Nocardioides xinjiangensis sp. nov.</title>
        <authorList>
            <person name="Liu S."/>
        </authorList>
    </citation>
    <scope>NUCLEOTIDE SEQUENCE [LARGE SCALE GENOMIC DNA]</scope>
    <source>
        <strain evidence="4">18</strain>
    </source>
</reference>
<proteinExistence type="predicted"/>
<comment type="caution">
    <text evidence="3">The sequence shown here is derived from an EMBL/GenBank/DDBJ whole genome shotgun (WGS) entry which is preliminary data.</text>
</comment>
<dbReference type="PROSITE" id="PS50110">
    <property type="entry name" value="RESPONSE_REGULATORY"/>
    <property type="match status" value="1"/>
</dbReference>
<dbReference type="Proteomes" id="UP000308760">
    <property type="component" value="Unassembled WGS sequence"/>
</dbReference>
<evidence type="ECO:0000313" key="4">
    <source>
        <dbReference type="Proteomes" id="UP000308760"/>
    </source>
</evidence>
<dbReference type="EMBL" id="STGY01000067">
    <property type="protein sequence ID" value="THV38732.1"/>
    <property type="molecule type" value="Genomic_DNA"/>
</dbReference>
<dbReference type="OrthoDB" id="3395459at2"/>
<dbReference type="RefSeq" id="WP_136536186.1">
    <property type="nucleotide sequence ID" value="NZ_STGY01000067.1"/>
</dbReference>
<organism evidence="3 4">
    <name type="scientific">Glycomyces buryatensis</name>
    <dbReference type="NCBI Taxonomy" id="2570927"/>
    <lineage>
        <taxon>Bacteria</taxon>
        <taxon>Bacillati</taxon>
        <taxon>Actinomycetota</taxon>
        <taxon>Actinomycetes</taxon>
        <taxon>Glycomycetales</taxon>
        <taxon>Glycomycetaceae</taxon>
        <taxon>Glycomyces</taxon>
    </lineage>
</organism>
<accession>A0A4S8Q7N0</accession>
<evidence type="ECO:0000256" key="1">
    <source>
        <dbReference type="PROSITE-ProRule" id="PRU00169"/>
    </source>
</evidence>
<keyword evidence="4" id="KW-1185">Reference proteome</keyword>
<dbReference type="GO" id="GO:0000160">
    <property type="term" value="P:phosphorelay signal transduction system"/>
    <property type="evidence" value="ECO:0007669"/>
    <property type="project" value="InterPro"/>
</dbReference>
<sequence>MRGVNTSTTEYAVLLYSHQPSVIEQMRAAIGDEPVEGVKIEFAVAGEYDEAVSLIDKYEIDLVLLDGEAQPAGGLGIARQLRDEFSAPPTLAVVLARAADRWLAAWSRADAVLMHPLNPVTTGQTVVDLLVNRDSNAVPAQRAA</sequence>
<name>A0A4S8Q7N0_9ACTN</name>
<gene>
    <name evidence="3" type="ORF">FAB82_19410</name>
</gene>
<evidence type="ECO:0000313" key="3">
    <source>
        <dbReference type="EMBL" id="THV38732.1"/>
    </source>
</evidence>
<dbReference type="AlphaFoldDB" id="A0A4S8Q7N0"/>
<feature type="domain" description="Response regulatory" evidence="2">
    <location>
        <begin position="12"/>
        <end position="130"/>
    </location>
</feature>
<dbReference type="InterPro" id="IPR011006">
    <property type="entry name" value="CheY-like_superfamily"/>
</dbReference>